<gene>
    <name evidence="2" type="ORF">METZ01_LOCUS61680</name>
</gene>
<protein>
    <submittedName>
        <fullName evidence="2">Uncharacterized protein</fullName>
    </submittedName>
</protein>
<organism evidence="2">
    <name type="scientific">marine metagenome</name>
    <dbReference type="NCBI Taxonomy" id="408172"/>
    <lineage>
        <taxon>unclassified sequences</taxon>
        <taxon>metagenomes</taxon>
        <taxon>ecological metagenomes</taxon>
    </lineage>
</organism>
<accession>A0A381SXW7</accession>
<sequence>MKIRCDLLVYLFVLMVLLLTDI</sequence>
<feature type="transmembrane region" description="Helical" evidence="1">
    <location>
        <begin position="5"/>
        <end position="20"/>
    </location>
</feature>
<proteinExistence type="predicted"/>
<dbReference type="EMBL" id="UINC01003735">
    <property type="protein sequence ID" value="SVA08826.1"/>
    <property type="molecule type" value="Genomic_DNA"/>
</dbReference>
<keyword evidence="1" id="KW-0812">Transmembrane</keyword>
<dbReference type="AlphaFoldDB" id="A0A381SXW7"/>
<evidence type="ECO:0000313" key="2">
    <source>
        <dbReference type="EMBL" id="SVA08826.1"/>
    </source>
</evidence>
<name>A0A381SXW7_9ZZZZ</name>
<keyword evidence="1" id="KW-0472">Membrane</keyword>
<evidence type="ECO:0000256" key="1">
    <source>
        <dbReference type="SAM" id="Phobius"/>
    </source>
</evidence>
<reference evidence="2" key="1">
    <citation type="submission" date="2018-05" db="EMBL/GenBank/DDBJ databases">
        <authorList>
            <person name="Lanie J.A."/>
            <person name="Ng W.-L."/>
            <person name="Kazmierczak K.M."/>
            <person name="Andrzejewski T.M."/>
            <person name="Davidsen T.M."/>
            <person name="Wayne K.J."/>
            <person name="Tettelin H."/>
            <person name="Glass J.I."/>
            <person name="Rusch D."/>
            <person name="Podicherti R."/>
            <person name="Tsui H.-C.T."/>
            <person name="Winkler M.E."/>
        </authorList>
    </citation>
    <scope>NUCLEOTIDE SEQUENCE</scope>
</reference>
<keyword evidence="1" id="KW-1133">Transmembrane helix</keyword>